<gene>
    <name evidence="1" type="ORF">PHLGIDRAFT_82934</name>
</gene>
<dbReference type="STRING" id="745531.A0A0C3SF92"/>
<protein>
    <submittedName>
        <fullName evidence="1">Uncharacterized protein</fullName>
    </submittedName>
</protein>
<evidence type="ECO:0000313" key="2">
    <source>
        <dbReference type="Proteomes" id="UP000053257"/>
    </source>
</evidence>
<proteinExistence type="predicted"/>
<dbReference type="GO" id="GO:0003824">
    <property type="term" value="F:catalytic activity"/>
    <property type="evidence" value="ECO:0007669"/>
    <property type="project" value="InterPro"/>
</dbReference>
<evidence type="ECO:0000313" key="1">
    <source>
        <dbReference type="EMBL" id="KIP11680.1"/>
    </source>
</evidence>
<dbReference type="InterPro" id="IPR043132">
    <property type="entry name" value="BCAT-like_C"/>
</dbReference>
<dbReference type="SUPFAM" id="SSF56752">
    <property type="entry name" value="D-aminoacid aminotransferase-like PLP-dependent enzymes"/>
    <property type="match status" value="1"/>
</dbReference>
<dbReference type="Proteomes" id="UP000053257">
    <property type="component" value="Unassembled WGS sequence"/>
</dbReference>
<dbReference type="HOGENOM" id="CLU_020844_6_2_1"/>
<dbReference type="Gene3D" id="3.20.10.10">
    <property type="entry name" value="D-amino Acid Aminotransferase, subunit A, domain 2"/>
    <property type="match status" value="1"/>
</dbReference>
<reference evidence="1 2" key="1">
    <citation type="journal article" date="2014" name="PLoS Genet.">
        <title>Analysis of the Phlebiopsis gigantea genome, transcriptome and secretome provides insight into its pioneer colonization strategies of wood.</title>
        <authorList>
            <person name="Hori C."/>
            <person name="Ishida T."/>
            <person name="Igarashi K."/>
            <person name="Samejima M."/>
            <person name="Suzuki H."/>
            <person name="Master E."/>
            <person name="Ferreira P."/>
            <person name="Ruiz-Duenas F.J."/>
            <person name="Held B."/>
            <person name="Canessa P."/>
            <person name="Larrondo L.F."/>
            <person name="Schmoll M."/>
            <person name="Druzhinina I.S."/>
            <person name="Kubicek C.P."/>
            <person name="Gaskell J.A."/>
            <person name="Kersten P."/>
            <person name="St John F."/>
            <person name="Glasner J."/>
            <person name="Sabat G."/>
            <person name="Splinter BonDurant S."/>
            <person name="Syed K."/>
            <person name="Yadav J."/>
            <person name="Mgbeahuruike A.C."/>
            <person name="Kovalchuk A."/>
            <person name="Asiegbu F.O."/>
            <person name="Lackner G."/>
            <person name="Hoffmeister D."/>
            <person name="Rencoret J."/>
            <person name="Gutierrez A."/>
            <person name="Sun H."/>
            <person name="Lindquist E."/>
            <person name="Barry K."/>
            <person name="Riley R."/>
            <person name="Grigoriev I.V."/>
            <person name="Henrissat B."/>
            <person name="Kues U."/>
            <person name="Berka R.M."/>
            <person name="Martinez A.T."/>
            <person name="Covert S.F."/>
            <person name="Blanchette R.A."/>
            <person name="Cullen D."/>
        </authorList>
    </citation>
    <scope>NUCLEOTIDE SEQUENCE [LARGE SCALE GENOMIC DNA]</scope>
    <source>
        <strain evidence="1 2">11061_1 CR5-6</strain>
    </source>
</reference>
<dbReference type="EMBL" id="KN840444">
    <property type="protein sequence ID" value="KIP11680.1"/>
    <property type="molecule type" value="Genomic_DNA"/>
</dbReference>
<dbReference type="InterPro" id="IPR036038">
    <property type="entry name" value="Aminotransferase-like"/>
</dbReference>
<organism evidence="1 2">
    <name type="scientific">Phlebiopsis gigantea (strain 11061_1 CR5-6)</name>
    <name type="common">White-rot fungus</name>
    <name type="synonym">Peniophora gigantea</name>
    <dbReference type="NCBI Taxonomy" id="745531"/>
    <lineage>
        <taxon>Eukaryota</taxon>
        <taxon>Fungi</taxon>
        <taxon>Dikarya</taxon>
        <taxon>Basidiomycota</taxon>
        <taxon>Agaricomycotina</taxon>
        <taxon>Agaricomycetes</taxon>
        <taxon>Polyporales</taxon>
        <taxon>Phanerochaetaceae</taxon>
        <taxon>Phlebiopsis</taxon>
    </lineage>
</organism>
<accession>A0A0C3SF92</accession>
<dbReference type="AlphaFoldDB" id="A0A0C3SF92"/>
<dbReference type="Pfam" id="PF01063">
    <property type="entry name" value="Aminotran_4"/>
    <property type="match status" value="1"/>
</dbReference>
<sequence>MDVLLYNADGIATETSIRNVAFRRGGQWVTPGSDSGCLPGVVRRALLEEGQIVEGDVRKEELCVDETVLTFNGVEGCCLGRL</sequence>
<dbReference type="InterPro" id="IPR001544">
    <property type="entry name" value="Aminotrans_IV"/>
</dbReference>
<feature type="non-terminal residue" evidence="1">
    <location>
        <position position="82"/>
    </location>
</feature>
<name>A0A0C3SF92_PHLG1</name>
<keyword evidence="2" id="KW-1185">Reference proteome</keyword>
<dbReference type="OrthoDB" id="64220at2759"/>